<dbReference type="InterPro" id="IPR001036">
    <property type="entry name" value="Acrflvin-R"/>
</dbReference>
<evidence type="ECO:0000313" key="10">
    <source>
        <dbReference type="Proteomes" id="UP000742786"/>
    </source>
</evidence>
<feature type="transmembrane region" description="Helical" evidence="8">
    <location>
        <begin position="980"/>
        <end position="998"/>
    </location>
</feature>
<name>A0A916NA66_9PROT</name>
<keyword evidence="7 8" id="KW-0472">Membrane</keyword>
<evidence type="ECO:0000256" key="6">
    <source>
        <dbReference type="ARBA" id="ARBA00022989"/>
    </source>
</evidence>
<keyword evidence="6 8" id="KW-1133">Transmembrane helix</keyword>
<feature type="transmembrane region" description="Helical" evidence="8">
    <location>
        <begin position="478"/>
        <end position="497"/>
    </location>
</feature>
<evidence type="ECO:0000256" key="2">
    <source>
        <dbReference type="ARBA" id="ARBA00010942"/>
    </source>
</evidence>
<feature type="transmembrane region" description="Helical" evidence="8">
    <location>
        <begin position="441"/>
        <end position="458"/>
    </location>
</feature>
<dbReference type="EMBL" id="CAJQUM010000001">
    <property type="protein sequence ID" value="CAG4884967.1"/>
    <property type="molecule type" value="Genomic_DNA"/>
</dbReference>
<comment type="caution">
    <text evidence="9">The sequence shown here is derived from an EMBL/GenBank/DDBJ whole genome shotgun (WGS) entry which is preliminary data.</text>
</comment>
<evidence type="ECO:0000313" key="9">
    <source>
        <dbReference type="EMBL" id="CAG4884967.1"/>
    </source>
</evidence>
<feature type="transmembrane region" description="Helical" evidence="8">
    <location>
        <begin position="344"/>
        <end position="377"/>
    </location>
</feature>
<feature type="transmembrane region" description="Helical" evidence="8">
    <location>
        <begin position="918"/>
        <end position="941"/>
    </location>
</feature>
<dbReference type="GO" id="GO:0042910">
    <property type="term" value="F:xenobiotic transmembrane transporter activity"/>
    <property type="evidence" value="ECO:0007669"/>
    <property type="project" value="TreeGrafter"/>
</dbReference>
<evidence type="ECO:0000256" key="3">
    <source>
        <dbReference type="ARBA" id="ARBA00022448"/>
    </source>
</evidence>
<feature type="transmembrane region" description="Helical" evidence="8">
    <location>
        <begin position="867"/>
        <end position="884"/>
    </location>
</feature>
<evidence type="ECO:0000256" key="4">
    <source>
        <dbReference type="ARBA" id="ARBA00022475"/>
    </source>
</evidence>
<dbReference type="Gene3D" id="3.30.70.1440">
    <property type="entry name" value="Multidrug efflux transporter AcrB pore domain"/>
    <property type="match status" value="1"/>
</dbReference>
<feature type="transmembrane region" description="Helical" evidence="8">
    <location>
        <begin position="1010"/>
        <end position="1033"/>
    </location>
</feature>
<evidence type="ECO:0000256" key="7">
    <source>
        <dbReference type="ARBA" id="ARBA00023136"/>
    </source>
</evidence>
<dbReference type="InterPro" id="IPR027463">
    <property type="entry name" value="AcrB_DN_DC_subdom"/>
</dbReference>
<feature type="transmembrane region" description="Helical" evidence="8">
    <location>
        <begin position="531"/>
        <end position="547"/>
    </location>
</feature>
<dbReference type="SUPFAM" id="SSF82866">
    <property type="entry name" value="Multidrug efflux transporter AcrB transmembrane domain"/>
    <property type="match status" value="2"/>
</dbReference>
<dbReference type="Gene3D" id="1.20.1640.10">
    <property type="entry name" value="Multidrug efflux transporter AcrB transmembrane domain"/>
    <property type="match status" value="2"/>
</dbReference>
<dbReference type="RefSeq" id="WP_220636758.1">
    <property type="nucleotide sequence ID" value="NZ_CAJQUM010000001.1"/>
</dbReference>
<dbReference type="Gene3D" id="3.30.70.1320">
    <property type="entry name" value="Multidrug efflux transporter AcrB pore domain like"/>
    <property type="match status" value="1"/>
</dbReference>
<comment type="similarity">
    <text evidence="2">Belongs to the resistance-nodulation-cell division (RND) (TC 2.A.6) family.</text>
</comment>
<dbReference type="GO" id="GO:0005886">
    <property type="term" value="C:plasma membrane"/>
    <property type="evidence" value="ECO:0007669"/>
    <property type="project" value="UniProtKB-SubCell"/>
</dbReference>
<dbReference type="SUPFAM" id="SSF82693">
    <property type="entry name" value="Multidrug efflux transporter AcrB pore domain, PN1, PN2, PC1 and PC2 subdomains"/>
    <property type="match status" value="2"/>
</dbReference>
<evidence type="ECO:0000256" key="1">
    <source>
        <dbReference type="ARBA" id="ARBA00004651"/>
    </source>
</evidence>
<keyword evidence="5 8" id="KW-0812">Transmembrane</keyword>
<sequence length="1046" mass="114739">MLSKIIDWSARNIFLVLLATLFVTIGGIYAVLRTPIDALPDLSDVQVIVYTEYPGQAPQVVEDQVTYPLTTAMLSVPKSKVVRGFSFFGASFVYIIFEDGTDIYWARSRVLEYLNFASGRMPKGITPSLGPDATGVGWVYQYALLAKDKTLAELRTIQDWYVRYQLTKAHGVAEVASIGGFVQTYQVTVDPVKLRAYGIPLMKVAQVIRDSNRDVGGRAIEMAETEYMIRGKGYLRGMHDIEMLVVKSDKGTPVLIRDIARVELAPDERRGLTELNGEGEVVSGIAMARYGQNALEVIHNLKAKIAEIGPGLPAGVSIETVYDRSGLIHRAIDTLKRTLLEESIIVALVCIVFLLHVRSALVAILMLPVGVLIAFIAMRLLGMNSNLMSLGGIAIAIGAMIDAAIVMIENAHKHLERLPAEHTNADRAEAMLIACKEVGPALFFSLLIITVSFLPVFSLEGQEGRLFSPLAYTKTFSMAGAAMLSVTLVPVLMMLFIRGKIMPEAKNPVNRFLIWIYRPIIAWVMRWKKTTIATALVMLVISLYPASRLGSEFMPTLNEGTLFYMPTSLPGMSITKAAELLQVQNKIIKSFPEVASVYGKAGRANTATDPAPTEMFETVINLKPESEWRPGMTTDKLIAELDQALQFPGVANSWTMPIKARIDMLSTGIRTPIGIKVFGKNLDEMEVLAKQIEAVVKTVPGTSSAFAERITGGFYLNIEPDREQLARYGLSVGELQDVIGTALGGEMVTTTVEGRERFGVQVRYPRELRADPQQIAREVLISTMEGAMIPLGQLAKVEVAKGAPAIRTENALLSAYIYVDIRGRDIGGYVKDAQRAVREQVKFPPGYYIAWSGQFEYMERAIEKMKIVIPVTALTIFLLLYLNFRRLTETLIVMLSVPFALVGGVWLMWLLNYNLSVAVAVGFIALAGVAAETGVVMLIYLDHAWEAIRRERAAAGTLPTIADLYAAVMEGAVERVRPKMMTVVAIMAGLLPIMWGTGTGSEVMSRIAAPMMGGMVSSTILTLIVIPAIYALVKQISLDKRGIPHA</sequence>
<evidence type="ECO:0000256" key="8">
    <source>
        <dbReference type="SAM" id="Phobius"/>
    </source>
</evidence>
<dbReference type="NCBIfam" id="TIGR00914">
    <property type="entry name" value="2A0601"/>
    <property type="match status" value="1"/>
</dbReference>
<dbReference type="InterPro" id="IPR004763">
    <property type="entry name" value="CusA-like"/>
</dbReference>
<accession>A0A916NA66</accession>
<dbReference type="Proteomes" id="UP000742786">
    <property type="component" value="Unassembled WGS sequence"/>
</dbReference>
<evidence type="ECO:0000256" key="5">
    <source>
        <dbReference type="ARBA" id="ARBA00022692"/>
    </source>
</evidence>
<dbReference type="PANTHER" id="PTHR32063">
    <property type="match status" value="1"/>
</dbReference>
<dbReference type="PRINTS" id="PR00702">
    <property type="entry name" value="ACRIFLAVINRP"/>
</dbReference>
<organism evidence="9 10">
    <name type="scientific">Georgfuchsia toluolica</name>
    <dbReference type="NCBI Taxonomy" id="424218"/>
    <lineage>
        <taxon>Bacteria</taxon>
        <taxon>Pseudomonadati</taxon>
        <taxon>Pseudomonadota</taxon>
        <taxon>Betaproteobacteria</taxon>
        <taxon>Nitrosomonadales</taxon>
        <taxon>Sterolibacteriaceae</taxon>
        <taxon>Georgfuchsia</taxon>
    </lineage>
</organism>
<protein>
    <submittedName>
        <fullName evidence="9">Copper/silver efflux system, membrane component</fullName>
    </submittedName>
</protein>
<dbReference type="SUPFAM" id="SSF82714">
    <property type="entry name" value="Multidrug efflux transporter AcrB TolC docking domain, DN and DC subdomains"/>
    <property type="match status" value="2"/>
</dbReference>
<comment type="subcellular location">
    <subcellularLocation>
        <location evidence="1">Cell membrane</location>
        <topology evidence="1">Multi-pass membrane protein</topology>
    </subcellularLocation>
</comment>
<dbReference type="Gene3D" id="3.30.2090.10">
    <property type="entry name" value="Multidrug efflux transporter AcrB TolC docking domain, DN and DC subdomains"/>
    <property type="match status" value="2"/>
</dbReference>
<dbReference type="PANTHER" id="PTHR32063:SF19">
    <property type="entry name" value="CATION EFFLUX SYSTEM PROTEIN CUSA"/>
    <property type="match status" value="1"/>
</dbReference>
<reference evidence="9" key="1">
    <citation type="submission" date="2021-04" db="EMBL/GenBank/DDBJ databases">
        <authorList>
            <person name="Hornung B."/>
        </authorList>
    </citation>
    <scope>NUCLEOTIDE SEQUENCE</scope>
    <source>
        <strain evidence="9">G5G6</strain>
    </source>
</reference>
<gene>
    <name evidence="9" type="primary">cusA</name>
    <name evidence="9" type="ORF">GTOL_12850</name>
</gene>
<feature type="transmembrane region" description="Helical" evidence="8">
    <location>
        <begin position="890"/>
        <end position="911"/>
    </location>
</feature>
<feature type="transmembrane region" description="Helical" evidence="8">
    <location>
        <begin position="389"/>
        <end position="408"/>
    </location>
</feature>
<keyword evidence="3" id="KW-0813">Transport</keyword>
<dbReference type="Pfam" id="PF00873">
    <property type="entry name" value="ACR_tran"/>
    <property type="match status" value="1"/>
</dbReference>
<dbReference type="Gene3D" id="3.30.70.1430">
    <property type="entry name" value="Multidrug efflux transporter AcrB pore domain"/>
    <property type="match status" value="2"/>
</dbReference>
<keyword evidence="10" id="KW-1185">Reference proteome</keyword>
<keyword evidence="4" id="KW-1003">Cell membrane</keyword>
<feature type="transmembrane region" description="Helical" evidence="8">
    <location>
        <begin position="12"/>
        <end position="32"/>
    </location>
</feature>
<dbReference type="GO" id="GO:0008324">
    <property type="term" value="F:monoatomic cation transmembrane transporter activity"/>
    <property type="evidence" value="ECO:0007669"/>
    <property type="project" value="InterPro"/>
</dbReference>
<proteinExistence type="inferred from homology"/>
<dbReference type="AlphaFoldDB" id="A0A916NA66"/>